<dbReference type="Proteomes" id="UP001521184">
    <property type="component" value="Unassembled WGS sequence"/>
</dbReference>
<dbReference type="EMBL" id="JAKEKT020000081">
    <property type="protein sequence ID" value="KAL1638099.1"/>
    <property type="molecule type" value="Genomic_DNA"/>
</dbReference>
<feature type="compositionally biased region" description="Polar residues" evidence="1">
    <location>
        <begin position="107"/>
        <end position="117"/>
    </location>
</feature>
<gene>
    <name evidence="2" type="ORF">SLS58_008936</name>
</gene>
<feature type="region of interest" description="Disordered" evidence="1">
    <location>
        <begin position="1"/>
        <end position="134"/>
    </location>
</feature>
<proteinExistence type="predicted"/>
<dbReference type="InterPro" id="IPR029063">
    <property type="entry name" value="SAM-dependent_MTases_sf"/>
</dbReference>
<dbReference type="SUPFAM" id="SSF53335">
    <property type="entry name" value="S-adenosyl-L-methionine-dependent methyltransferases"/>
    <property type="match status" value="1"/>
</dbReference>
<sequence length="591" mass="65800">MFSADLSWTDQRAETVGQRRERRLRSHRDNGSSTQSFQSDDSASRSSFWSLPVRRKHNPSKSPALNSPSRKSSKLSLSRPREDSLDSAASWSTPAQLPTPVLPAVPSITSVDTIQEQRSPRHSTTRSSGRGERRIVEEVEAHEIQQLSQDSSGGSYSSQCALDNDAASSACHTSPDVGPKCTWEAPADWDIASIRSFSQNRQSFESSFLCDPDAAELTQFQRFVRRMERADPKLILTRLKDEPSPDVLATDPYAEEELAVEKHLWCLTALQLQNMENSLVPNQGVGPLLGLPTLFRQPKRVLELYSNLAEVYQLSAIYPKSHISYLTVRKPLASIPLPANIHPLTVPCGGILPFPYPTDSFNHIRCAALPSHLPSSKIQPVLRDLLRMLAPGGILELRLVDSTPVRATMGPRLRAWFEDRLLLNLEKEFLCSRPMALLPGWVRDCGFSVLEGGARGKDLVVQRLRLPACAHPKDSEPRHSIQKASKQDGTKRSTLDYNKRNAMMGSGTEAMDFAAPVENSTGPEKDSTALDGELATLVARGLWKDSWGSLVDRGSTLGHDVIWWWDDPEIVRECWDYGTVFECGTMFAFKE</sequence>
<evidence type="ECO:0008006" key="4">
    <source>
        <dbReference type="Google" id="ProtNLM"/>
    </source>
</evidence>
<evidence type="ECO:0000313" key="3">
    <source>
        <dbReference type="Proteomes" id="UP001521184"/>
    </source>
</evidence>
<feature type="compositionally biased region" description="Polar residues" evidence="1">
    <location>
        <begin position="1"/>
        <end position="10"/>
    </location>
</feature>
<name>A0ABR3TFN3_9PEZI</name>
<evidence type="ECO:0000313" key="2">
    <source>
        <dbReference type="EMBL" id="KAL1638099.1"/>
    </source>
</evidence>
<feature type="region of interest" description="Disordered" evidence="1">
    <location>
        <begin position="470"/>
        <end position="495"/>
    </location>
</feature>
<protein>
    <recommendedName>
        <fullName evidence="4">Methyltransferase type 11 domain-containing protein</fullName>
    </recommendedName>
</protein>
<accession>A0ABR3TFN3</accession>
<comment type="caution">
    <text evidence="2">The sequence shown here is derived from an EMBL/GenBank/DDBJ whole genome shotgun (WGS) entry which is preliminary data.</text>
</comment>
<dbReference type="Gene3D" id="3.40.50.150">
    <property type="entry name" value="Vaccinia Virus protein VP39"/>
    <property type="match status" value="1"/>
</dbReference>
<feature type="compositionally biased region" description="Basic and acidic residues" evidence="1">
    <location>
        <begin position="471"/>
        <end position="495"/>
    </location>
</feature>
<reference evidence="2 3" key="1">
    <citation type="journal article" date="2023" name="Plant Dis.">
        <title>First Report of Diplodia intermedia Causing Canker and Dieback Diseases on Apple Trees in Canada.</title>
        <authorList>
            <person name="Ellouze W."/>
            <person name="Ilyukhin E."/>
            <person name="Sulman M."/>
            <person name="Ali S."/>
        </authorList>
    </citation>
    <scope>NUCLEOTIDE SEQUENCE [LARGE SCALE GENOMIC DNA]</scope>
    <source>
        <strain evidence="2 3">M45-28</strain>
    </source>
</reference>
<organism evidence="2 3">
    <name type="scientific">Diplodia intermedia</name>
    <dbReference type="NCBI Taxonomy" id="856260"/>
    <lineage>
        <taxon>Eukaryota</taxon>
        <taxon>Fungi</taxon>
        <taxon>Dikarya</taxon>
        <taxon>Ascomycota</taxon>
        <taxon>Pezizomycotina</taxon>
        <taxon>Dothideomycetes</taxon>
        <taxon>Dothideomycetes incertae sedis</taxon>
        <taxon>Botryosphaeriales</taxon>
        <taxon>Botryosphaeriaceae</taxon>
        <taxon>Diplodia</taxon>
    </lineage>
</organism>
<keyword evidence="3" id="KW-1185">Reference proteome</keyword>
<feature type="compositionally biased region" description="Polar residues" evidence="1">
    <location>
        <begin position="87"/>
        <end position="96"/>
    </location>
</feature>
<evidence type="ECO:0000256" key="1">
    <source>
        <dbReference type="SAM" id="MobiDB-lite"/>
    </source>
</evidence>
<feature type="compositionally biased region" description="Low complexity" evidence="1">
    <location>
        <begin position="67"/>
        <end position="78"/>
    </location>
</feature>
<feature type="compositionally biased region" description="Low complexity" evidence="1">
    <location>
        <begin position="35"/>
        <end position="50"/>
    </location>
</feature>